<dbReference type="Proteomes" id="UP000321085">
    <property type="component" value="Unassembled WGS sequence"/>
</dbReference>
<protein>
    <submittedName>
        <fullName evidence="1">Uncharacterized protein</fullName>
    </submittedName>
</protein>
<organism evidence="1 2">
    <name type="scientific">Microvirga aerophila</name>
    <dbReference type="NCBI Taxonomy" id="670291"/>
    <lineage>
        <taxon>Bacteria</taxon>
        <taxon>Pseudomonadati</taxon>
        <taxon>Pseudomonadota</taxon>
        <taxon>Alphaproteobacteria</taxon>
        <taxon>Hyphomicrobiales</taxon>
        <taxon>Methylobacteriaceae</taxon>
        <taxon>Microvirga</taxon>
    </lineage>
</organism>
<accession>A0A512C259</accession>
<keyword evidence="2" id="KW-1185">Reference proteome</keyword>
<sequence>MVYVICEERAKNTDTREKAEEAAILAWNEFVTAHLGLRGRS</sequence>
<comment type="caution">
    <text evidence="1">The sequence shown here is derived from an EMBL/GenBank/DDBJ whole genome shotgun (WGS) entry which is preliminary data.</text>
</comment>
<evidence type="ECO:0000313" key="2">
    <source>
        <dbReference type="Proteomes" id="UP000321085"/>
    </source>
</evidence>
<gene>
    <name evidence="1" type="ORF">MAE02_60010</name>
</gene>
<name>A0A512C259_9HYPH</name>
<reference evidence="1 2" key="1">
    <citation type="submission" date="2019-07" db="EMBL/GenBank/DDBJ databases">
        <title>Whole genome shotgun sequence of Microvirga aerophila NBRC 106136.</title>
        <authorList>
            <person name="Hosoyama A."/>
            <person name="Uohara A."/>
            <person name="Ohji S."/>
            <person name="Ichikawa N."/>
        </authorList>
    </citation>
    <scope>NUCLEOTIDE SEQUENCE [LARGE SCALE GENOMIC DNA]</scope>
    <source>
        <strain evidence="1 2">NBRC 106136</strain>
    </source>
</reference>
<dbReference type="RefSeq" id="WP_276509036.1">
    <property type="nucleotide sequence ID" value="NZ_BJYU01000178.1"/>
</dbReference>
<dbReference type="EMBL" id="BJYU01000178">
    <property type="protein sequence ID" value="GEO18305.1"/>
    <property type="molecule type" value="Genomic_DNA"/>
</dbReference>
<proteinExistence type="predicted"/>
<evidence type="ECO:0000313" key="1">
    <source>
        <dbReference type="EMBL" id="GEO18305.1"/>
    </source>
</evidence>
<dbReference type="AlphaFoldDB" id="A0A512C259"/>